<dbReference type="InterPro" id="IPR003439">
    <property type="entry name" value="ABC_transporter-like_ATP-bd"/>
</dbReference>
<evidence type="ECO:0000256" key="8">
    <source>
        <dbReference type="ARBA" id="ARBA00022840"/>
    </source>
</evidence>
<dbReference type="NCBIfam" id="TIGR02141">
    <property type="entry name" value="modB_ABC"/>
    <property type="match status" value="1"/>
</dbReference>
<evidence type="ECO:0000256" key="2">
    <source>
        <dbReference type="ARBA" id="ARBA00007069"/>
    </source>
</evidence>
<dbReference type="EMBL" id="MQSV01000001">
    <property type="protein sequence ID" value="OKL49640.1"/>
    <property type="molecule type" value="Genomic_DNA"/>
</dbReference>
<dbReference type="SUPFAM" id="SSF161098">
    <property type="entry name" value="MetI-like"/>
    <property type="match status" value="1"/>
</dbReference>
<dbReference type="RefSeq" id="WP_073708532.1">
    <property type="nucleotide sequence ID" value="NZ_MQSV01000001.1"/>
</dbReference>
<dbReference type="GO" id="GO:0005886">
    <property type="term" value="C:plasma membrane"/>
    <property type="evidence" value="ECO:0007669"/>
    <property type="project" value="UniProtKB-SubCell"/>
</dbReference>
<evidence type="ECO:0000256" key="3">
    <source>
        <dbReference type="ARBA" id="ARBA00022448"/>
    </source>
</evidence>
<dbReference type="NCBIfam" id="TIGR01581">
    <property type="entry name" value="Mo_ABC_porter"/>
    <property type="match status" value="1"/>
</dbReference>
<dbReference type="GO" id="GO:0016887">
    <property type="term" value="F:ATP hydrolysis activity"/>
    <property type="evidence" value="ECO:0007669"/>
    <property type="project" value="InterPro"/>
</dbReference>
<evidence type="ECO:0000256" key="9">
    <source>
        <dbReference type="ARBA" id="ARBA00022989"/>
    </source>
</evidence>
<dbReference type="PANTHER" id="PTHR30183:SF3">
    <property type="entry name" value="MOLYBDENUM TRANSPORT SYSTEM PERMEASE PROTEIN MODB"/>
    <property type="match status" value="1"/>
</dbReference>
<evidence type="ECO:0000259" key="12">
    <source>
        <dbReference type="PROSITE" id="PS50893"/>
    </source>
</evidence>
<feature type="transmembrane region" description="Helical" evidence="11">
    <location>
        <begin position="99"/>
        <end position="116"/>
    </location>
</feature>
<dbReference type="PANTHER" id="PTHR30183">
    <property type="entry name" value="MOLYBDENUM TRANSPORT SYSTEM PERMEASE PROTEIN MODB"/>
    <property type="match status" value="1"/>
</dbReference>
<dbReference type="AlphaFoldDB" id="A0A1Q5PQF9"/>
<dbReference type="Pfam" id="PF00005">
    <property type="entry name" value="ABC_tran"/>
    <property type="match status" value="1"/>
</dbReference>
<keyword evidence="5" id="KW-0500">Molybdenum</keyword>
<dbReference type="Pfam" id="PF00528">
    <property type="entry name" value="BPD_transp_1"/>
    <property type="match status" value="1"/>
</dbReference>
<feature type="transmembrane region" description="Helical" evidence="11">
    <location>
        <begin position="244"/>
        <end position="265"/>
    </location>
</feature>
<sequence length="523" mass="56098">MKRHTEGTPVPWWMIPLAVIGVAFLVIPIVALLLRLPWGSIWELLTAPSSRDALWLSIWTCTVATLACVVFGAPLAIWCARQNPQHKTRTAIAKAIRGLLRLPMVLPPVVAGLVLLQTWGRYGLLGQYLDLFGVRVAFTSVAVVMAQTFVALPFFFASFESALRASGDKYERQARTLGAPSSTIFWKITLPLARPALASAAALAFARALGEFGATLTFAGSLQGVTRTIPLDIYLLREDDTGQALALSLVLIILALLLGSAAMLSGRNTGKPRGRFQKTKSEQIQEPDLTHLPSAGAAPEVSVDLQVPERQVAIKSTFPAGKITAIVGPNGAGKSTLLSALSGTLPFQGQVDLQGATVGVLEQSPILFPHFSCAKNIDFALRHTRKELAPKQRAELVKSALLWVGCDHLAERYPSALSGGEKQRVALARLASQAPQLVLLDEPLSAMDESAAASARSLLRKILEQLGATTLLITHNPQDVLELADWMTVLKSGQVYAQGTALELLSKAGGDPRQARLSVAWGQ</sequence>
<proteinExistence type="inferred from homology"/>
<dbReference type="PROSITE" id="PS00211">
    <property type="entry name" value="ABC_TRANSPORTER_1"/>
    <property type="match status" value="1"/>
</dbReference>
<dbReference type="CDD" id="cd06261">
    <property type="entry name" value="TM_PBP2"/>
    <property type="match status" value="1"/>
</dbReference>
<keyword evidence="9 11" id="KW-1133">Transmembrane helix</keyword>
<comment type="subcellular location">
    <subcellularLocation>
        <location evidence="1 11">Cell membrane</location>
        <topology evidence="1 11">Multi-pass membrane protein</topology>
    </subcellularLocation>
</comment>
<dbReference type="InterPro" id="IPR000515">
    <property type="entry name" value="MetI-like"/>
</dbReference>
<evidence type="ECO:0000259" key="13">
    <source>
        <dbReference type="PROSITE" id="PS50928"/>
    </source>
</evidence>
<evidence type="ECO:0000256" key="4">
    <source>
        <dbReference type="ARBA" id="ARBA00022475"/>
    </source>
</evidence>
<gene>
    <name evidence="14" type="ORF">BSR29_01400</name>
</gene>
<feature type="domain" description="ABC transmembrane type-1" evidence="13">
    <location>
        <begin position="54"/>
        <end position="262"/>
    </location>
</feature>
<feature type="transmembrane region" description="Helical" evidence="11">
    <location>
        <begin position="136"/>
        <end position="163"/>
    </location>
</feature>
<comment type="similarity">
    <text evidence="2">Belongs to the binding-protein-dependent transport system permease family. CysTW subfamily.</text>
</comment>
<keyword evidence="8" id="KW-0067">ATP-binding</keyword>
<dbReference type="InterPro" id="IPR006469">
    <property type="entry name" value="NifC_ABC_porter"/>
</dbReference>
<accession>A0A1Q5PQF9</accession>
<dbReference type="GO" id="GO:0005524">
    <property type="term" value="F:ATP binding"/>
    <property type="evidence" value="ECO:0007669"/>
    <property type="project" value="UniProtKB-KW"/>
</dbReference>
<keyword evidence="15" id="KW-1185">Reference proteome</keyword>
<dbReference type="Gene3D" id="3.40.50.300">
    <property type="entry name" value="P-loop containing nucleotide triphosphate hydrolases"/>
    <property type="match status" value="1"/>
</dbReference>
<reference evidence="14 15" key="1">
    <citation type="submission" date="2016-11" db="EMBL/GenBank/DDBJ databases">
        <title>Actinomyces gypaetusis sp. nov. isolated from the vulture Gypaetus barbatus in Qinghai Tibet Plateau China.</title>
        <authorList>
            <person name="Meng X."/>
        </authorList>
    </citation>
    <scope>NUCLEOTIDE SEQUENCE [LARGE SCALE GENOMIC DNA]</scope>
    <source>
        <strain evidence="14 15">VUL4_2</strain>
    </source>
</reference>
<evidence type="ECO:0000256" key="1">
    <source>
        <dbReference type="ARBA" id="ARBA00004651"/>
    </source>
</evidence>
<dbReference type="SMART" id="SM00382">
    <property type="entry name" value="AAA"/>
    <property type="match status" value="1"/>
</dbReference>
<evidence type="ECO:0000256" key="7">
    <source>
        <dbReference type="ARBA" id="ARBA00022741"/>
    </source>
</evidence>
<dbReference type="GO" id="GO:0015098">
    <property type="term" value="F:molybdate ion transmembrane transporter activity"/>
    <property type="evidence" value="ECO:0007669"/>
    <property type="project" value="InterPro"/>
</dbReference>
<feature type="transmembrane region" description="Helical" evidence="11">
    <location>
        <begin position="12"/>
        <end position="34"/>
    </location>
</feature>
<keyword evidence="4" id="KW-1003">Cell membrane</keyword>
<dbReference type="STRING" id="1921764.BSR28_01080"/>
<dbReference type="Gene3D" id="1.10.3720.10">
    <property type="entry name" value="MetI-like"/>
    <property type="match status" value="1"/>
</dbReference>
<dbReference type="SUPFAM" id="SSF52540">
    <property type="entry name" value="P-loop containing nucleoside triphosphate hydrolases"/>
    <property type="match status" value="1"/>
</dbReference>
<dbReference type="InterPro" id="IPR017871">
    <property type="entry name" value="ABC_transporter-like_CS"/>
</dbReference>
<dbReference type="InterPro" id="IPR011867">
    <property type="entry name" value="ModB_ABC"/>
</dbReference>
<keyword evidence="3 11" id="KW-0813">Transport</keyword>
<feature type="domain" description="ABC transporter" evidence="12">
    <location>
        <begin position="284"/>
        <end position="517"/>
    </location>
</feature>
<keyword evidence="6 11" id="KW-0812">Transmembrane</keyword>
<dbReference type="InterPro" id="IPR035906">
    <property type="entry name" value="MetI-like_sf"/>
</dbReference>
<dbReference type="PROSITE" id="PS50893">
    <property type="entry name" value="ABC_TRANSPORTER_2"/>
    <property type="match status" value="1"/>
</dbReference>
<evidence type="ECO:0000256" key="5">
    <source>
        <dbReference type="ARBA" id="ARBA00022505"/>
    </source>
</evidence>
<evidence type="ECO:0000313" key="14">
    <source>
        <dbReference type="EMBL" id="OKL49640.1"/>
    </source>
</evidence>
<dbReference type="Proteomes" id="UP000186785">
    <property type="component" value="Unassembled WGS sequence"/>
</dbReference>
<evidence type="ECO:0000256" key="11">
    <source>
        <dbReference type="RuleBase" id="RU363032"/>
    </source>
</evidence>
<evidence type="ECO:0000256" key="6">
    <source>
        <dbReference type="ARBA" id="ARBA00022692"/>
    </source>
</evidence>
<dbReference type="InterPro" id="IPR003593">
    <property type="entry name" value="AAA+_ATPase"/>
</dbReference>
<dbReference type="InterPro" id="IPR027417">
    <property type="entry name" value="P-loop_NTPase"/>
</dbReference>
<name>A0A1Q5PQF9_9ACTO</name>
<organism evidence="14 15">
    <name type="scientific">Boudabousia liubingyangii</name>
    <dbReference type="NCBI Taxonomy" id="1921764"/>
    <lineage>
        <taxon>Bacteria</taxon>
        <taxon>Bacillati</taxon>
        <taxon>Actinomycetota</taxon>
        <taxon>Actinomycetes</taxon>
        <taxon>Actinomycetales</taxon>
        <taxon>Actinomycetaceae</taxon>
        <taxon>Boudabousia</taxon>
    </lineage>
</organism>
<evidence type="ECO:0000313" key="15">
    <source>
        <dbReference type="Proteomes" id="UP000186785"/>
    </source>
</evidence>
<feature type="transmembrane region" description="Helical" evidence="11">
    <location>
        <begin position="54"/>
        <end position="78"/>
    </location>
</feature>
<dbReference type="PROSITE" id="PS50928">
    <property type="entry name" value="ABC_TM1"/>
    <property type="match status" value="1"/>
</dbReference>
<keyword evidence="7" id="KW-0547">Nucleotide-binding</keyword>
<protein>
    <submittedName>
        <fullName evidence="14">Molybdenum ABC transporter permease subunit</fullName>
    </submittedName>
</protein>
<keyword evidence="10 11" id="KW-0472">Membrane</keyword>
<comment type="caution">
    <text evidence="14">The sequence shown here is derived from an EMBL/GenBank/DDBJ whole genome shotgun (WGS) entry which is preliminary data.</text>
</comment>
<evidence type="ECO:0000256" key="10">
    <source>
        <dbReference type="ARBA" id="ARBA00023136"/>
    </source>
</evidence>